<name>A0A135L540_9BACI</name>
<evidence type="ECO:0000313" key="1">
    <source>
        <dbReference type="EMBL" id="KXG44017.1"/>
    </source>
</evidence>
<dbReference type="STRING" id="1413211.U473_08365"/>
<dbReference type="Gene3D" id="3.40.50.2300">
    <property type="match status" value="1"/>
</dbReference>
<dbReference type="SUPFAM" id="SSF159800">
    <property type="entry name" value="PrpR receptor domain-like"/>
    <property type="match status" value="1"/>
</dbReference>
<dbReference type="AlphaFoldDB" id="A0A135L540"/>
<protein>
    <recommendedName>
        <fullName evidence="3">Signal transduction response regulator propionate catabolism activator N-terminal domain-containing protein</fullName>
    </recommendedName>
</protein>
<gene>
    <name evidence="1" type="ORF">U473_08365</name>
</gene>
<organism evidence="1 2">
    <name type="scientific">Tepidibacillus decaturensis</name>
    <dbReference type="NCBI Taxonomy" id="1413211"/>
    <lineage>
        <taxon>Bacteria</taxon>
        <taxon>Bacillati</taxon>
        <taxon>Bacillota</taxon>
        <taxon>Bacilli</taxon>
        <taxon>Bacillales</taxon>
        <taxon>Bacillaceae</taxon>
        <taxon>Tepidibacillus</taxon>
    </lineage>
</organism>
<dbReference type="GO" id="GO:0003677">
    <property type="term" value="F:DNA binding"/>
    <property type="evidence" value="ECO:0007669"/>
    <property type="project" value="InterPro"/>
</dbReference>
<evidence type="ECO:0008006" key="3">
    <source>
        <dbReference type="Google" id="ProtNLM"/>
    </source>
</evidence>
<dbReference type="EMBL" id="LSKU01000001">
    <property type="protein sequence ID" value="KXG44017.1"/>
    <property type="molecule type" value="Genomic_DNA"/>
</dbReference>
<dbReference type="GO" id="GO:0000156">
    <property type="term" value="F:phosphorelay response regulator activity"/>
    <property type="evidence" value="ECO:0007669"/>
    <property type="project" value="InterPro"/>
</dbReference>
<evidence type="ECO:0000313" key="2">
    <source>
        <dbReference type="Proteomes" id="UP000070352"/>
    </source>
</evidence>
<dbReference type="GO" id="GO:0005524">
    <property type="term" value="F:ATP binding"/>
    <property type="evidence" value="ECO:0007669"/>
    <property type="project" value="InterPro"/>
</dbReference>
<accession>A0A135L540</accession>
<sequence length="68" mass="7695">MKIKVKVIAPYEGLRDLVLDLAKEHEDLVVNAEVGDLRKGLEIAKRAEREGYDLLISRGELRHLLGQT</sequence>
<keyword evidence="2" id="KW-1185">Reference proteome</keyword>
<dbReference type="Proteomes" id="UP000070352">
    <property type="component" value="Unassembled WGS sequence"/>
</dbReference>
<reference evidence="1 2" key="1">
    <citation type="submission" date="2016-02" db="EMBL/GenBank/DDBJ databases">
        <title>Draft Genome for Tepidibacillus decaturensis nov. sp. Strain Z9, an Anaerobic, Moderately Thermophilic and Heterotrophic Bacterium from Deep Subsurface of the Illinois Basin, USA.</title>
        <authorList>
            <person name="Dong Y."/>
            <person name="Chang J.Y."/>
            <person name="Sanford R."/>
            <person name="Fouke B.W."/>
        </authorList>
    </citation>
    <scope>NUCLEOTIDE SEQUENCE [LARGE SCALE GENOMIC DNA]</scope>
    <source>
        <strain evidence="1 2">Z9</strain>
    </source>
</reference>
<dbReference type="OrthoDB" id="9771372at2"/>
<comment type="caution">
    <text evidence="1">The sequence shown here is derived from an EMBL/GenBank/DDBJ whole genome shotgun (WGS) entry which is preliminary data.</text>
</comment>
<proteinExistence type="predicted"/>